<dbReference type="AlphaFoldDB" id="A0A830GI98"/>
<keyword evidence="3" id="KW-1185">Reference proteome</keyword>
<evidence type="ECO:0000256" key="1">
    <source>
        <dbReference type="SAM" id="MobiDB-lite"/>
    </source>
</evidence>
<accession>A0A830GI98</accession>
<comment type="caution">
    <text evidence="2">The sequence shown here is derived from an EMBL/GenBank/DDBJ whole genome shotgun (WGS) entry which is preliminary data.</text>
</comment>
<protein>
    <submittedName>
        <fullName evidence="2">Uncharacterized protein</fullName>
    </submittedName>
</protein>
<organism evidence="2 3">
    <name type="scientific">Haloarcula pellucida</name>
    <dbReference type="NCBI Taxonomy" id="1427151"/>
    <lineage>
        <taxon>Archaea</taxon>
        <taxon>Methanobacteriati</taxon>
        <taxon>Methanobacteriota</taxon>
        <taxon>Stenosarchaea group</taxon>
        <taxon>Halobacteria</taxon>
        <taxon>Halobacteriales</taxon>
        <taxon>Haloarculaceae</taxon>
        <taxon>Haloarcula</taxon>
    </lineage>
</organism>
<evidence type="ECO:0000313" key="3">
    <source>
        <dbReference type="Proteomes" id="UP000605784"/>
    </source>
</evidence>
<dbReference type="EMBL" id="BMOU01000002">
    <property type="protein sequence ID" value="GGN90958.1"/>
    <property type="molecule type" value="Genomic_DNA"/>
</dbReference>
<gene>
    <name evidence="2" type="ORF">GCM10009030_13470</name>
</gene>
<proteinExistence type="predicted"/>
<reference evidence="2" key="1">
    <citation type="journal article" date="2014" name="Int. J. Syst. Evol. Microbiol.">
        <title>Complete genome sequence of Corynebacterium casei LMG S-19264T (=DSM 44701T), isolated from a smear-ripened cheese.</title>
        <authorList>
            <consortium name="US DOE Joint Genome Institute (JGI-PGF)"/>
            <person name="Walter F."/>
            <person name="Albersmeier A."/>
            <person name="Kalinowski J."/>
            <person name="Ruckert C."/>
        </authorList>
    </citation>
    <scope>NUCLEOTIDE SEQUENCE</scope>
    <source>
        <strain evidence="2">JCM 17820</strain>
    </source>
</reference>
<reference evidence="2" key="2">
    <citation type="submission" date="2020-09" db="EMBL/GenBank/DDBJ databases">
        <authorList>
            <person name="Sun Q."/>
            <person name="Ohkuma M."/>
        </authorList>
    </citation>
    <scope>NUCLEOTIDE SEQUENCE</scope>
    <source>
        <strain evidence="2">JCM 17820</strain>
    </source>
</reference>
<name>A0A830GI98_9EURY</name>
<dbReference type="Proteomes" id="UP000605784">
    <property type="component" value="Unassembled WGS sequence"/>
</dbReference>
<feature type="region of interest" description="Disordered" evidence="1">
    <location>
        <begin position="1"/>
        <end position="21"/>
    </location>
</feature>
<sequence length="61" mass="7219">MREHHDRDSTMIANEDDQEETTLERYRAIEYRGENGLVTIIQDTENEGAWIQSDVRRDVLP</sequence>
<evidence type="ECO:0000313" key="2">
    <source>
        <dbReference type="EMBL" id="GGN90958.1"/>
    </source>
</evidence>